<gene>
    <name evidence="1" type="ORF">MD483_21400</name>
</gene>
<proteinExistence type="predicted"/>
<evidence type="ECO:0000313" key="2">
    <source>
        <dbReference type="Proteomes" id="UP001155586"/>
    </source>
</evidence>
<name>A0A9X3HU12_9VIBR</name>
<evidence type="ECO:0000313" key="1">
    <source>
        <dbReference type="EMBL" id="MCW8336370.1"/>
    </source>
</evidence>
<dbReference type="RefSeq" id="WP_265689451.1">
    <property type="nucleotide sequence ID" value="NZ_JAKRRX010000224.1"/>
</dbReference>
<dbReference type="Proteomes" id="UP001155586">
    <property type="component" value="Unassembled WGS sequence"/>
</dbReference>
<sequence length="77" mass="8674">MDSLKVFDPYDTTSLTLFSPLALLKASRPTTKCRFVRHGDTVHLLVFMNHTSDVPFLRLPADSLYKAAKAFMSAELQ</sequence>
<accession>A0A9X3HU12</accession>
<protein>
    <submittedName>
        <fullName evidence="1">Uncharacterized protein</fullName>
    </submittedName>
</protein>
<dbReference type="EMBL" id="JAKRRX010000224">
    <property type="protein sequence ID" value="MCW8336370.1"/>
    <property type="molecule type" value="Genomic_DNA"/>
</dbReference>
<dbReference type="AlphaFoldDB" id="A0A9X3HU12"/>
<reference evidence="1" key="1">
    <citation type="submission" date="2022-02" db="EMBL/GenBank/DDBJ databases">
        <title>Vibrio sp. nov., a new bacterium isolated from Bohai sea, China.</title>
        <authorList>
            <person name="Yuan Y."/>
        </authorList>
    </citation>
    <scope>NUCLEOTIDE SEQUENCE</scope>
    <source>
        <strain evidence="1">DBSS07</strain>
    </source>
</reference>
<organism evidence="1 2">
    <name type="scientific">Vibrio paucivorans</name>
    <dbReference type="NCBI Taxonomy" id="2829489"/>
    <lineage>
        <taxon>Bacteria</taxon>
        <taxon>Pseudomonadati</taxon>
        <taxon>Pseudomonadota</taxon>
        <taxon>Gammaproteobacteria</taxon>
        <taxon>Vibrionales</taxon>
        <taxon>Vibrionaceae</taxon>
        <taxon>Vibrio</taxon>
    </lineage>
</organism>
<comment type="caution">
    <text evidence="1">The sequence shown here is derived from an EMBL/GenBank/DDBJ whole genome shotgun (WGS) entry which is preliminary data.</text>
</comment>
<keyword evidence="2" id="KW-1185">Reference proteome</keyword>